<dbReference type="EMBL" id="JBHUCJ010000029">
    <property type="protein sequence ID" value="MFD3224529.1"/>
    <property type="molecule type" value="Genomic_DNA"/>
</dbReference>
<keyword evidence="2" id="KW-1185">Reference proteome</keyword>
<evidence type="ECO:0000313" key="2">
    <source>
        <dbReference type="Proteomes" id="UP001598201"/>
    </source>
</evidence>
<dbReference type="RefSeq" id="WP_379671894.1">
    <property type="nucleotide sequence ID" value="NZ_JBHUCJ010000029.1"/>
</dbReference>
<dbReference type="Proteomes" id="UP001598201">
    <property type="component" value="Unassembled WGS sequence"/>
</dbReference>
<accession>A0ABW6CCB8</accession>
<protein>
    <submittedName>
        <fullName evidence="1">Uncharacterized protein</fullName>
    </submittedName>
</protein>
<sequence length="126" mass="14176">MSSYDITVGRIHACTCSTVDFSVLVSDIETALLTIRALERCGIADDIDADGFPSRTWEIIWIAEQLGHACESGLIPDYLFQKYVPELVLLGHTTDEHAWNYGFRKGVDAVYYYSLRFTHVLTGQPN</sequence>
<name>A0ABW6CCB8_RAHSY</name>
<comment type="caution">
    <text evidence="1">The sequence shown here is derived from an EMBL/GenBank/DDBJ whole genome shotgun (WGS) entry which is preliminary data.</text>
</comment>
<proteinExistence type="predicted"/>
<gene>
    <name evidence="1" type="ORF">ACFPK4_13385</name>
</gene>
<evidence type="ECO:0000313" key="1">
    <source>
        <dbReference type="EMBL" id="MFD3224529.1"/>
    </source>
</evidence>
<reference evidence="1 2" key="1">
    <citation type="submission" date="2024-09" db="EMBL/GenBank/DDBJ databases">
        <title>Genomes of Rahnella.</title>
        <authorList>
            <person name="Mnguni F.C."/>
            <person name="Shin G.Y."/>
            <person name="Coutinho T."/>
        </authorList>
    </citation>
    <scope>NUCLEOTIDE SEQUENCE [LARGE SCALE GENOMIC DNA]</scope>
    <source>
        <strain evidence="1 2">20WA0057</strain>
    </source>
</reference>
<organism evidence="1 2">
    <name type="scientific">Rahnella sp. (strain Y9602)</name>
    <dbReference type="NCBI Taxonomy" id="2703885"/>
    <lineage>
        <taxon>Bacteria</taxon>
        <taxon>Pseudomonadati</taxon>
        <taxon>Pseudomonadota</taxon>
        <taxon>Gammaproteobacteria</taxon>
        <taxon>Enterobacterales</taxon>
        <taxon>Yersiniaceae</taxon>
        <taxon>Rahnella</taxon>
    </lineage>
</organism>